<feature type="signal peptide" evidence="2">
    <location>
        <begin position="1"/>
        <end position="20"/>
    </location>
</feature>
<accession>A0ABU0LVE2</accession>
<dbReference type="Pfam" id="PF08239">
    <property type="entry name" value="SH3_3"/>
    <property type="match status" value="1"/>
</dbReference>
<proteinExistence type="predicted"/>
<comment type="caution">
    <text evidence="4">The sequence shown here is derived from an EMBL/GenBank/DDBJ whole genome shotgun (WGS) entry which is preliminary data.</text>
</comment>
<dbReference type="SMART" id="SM00287">
    <property type="entry name" value="SH3b"/>
    <property type="match status" value="1"/>
</dbReference>
<name>A0ABU0LVE2_9HYPH</name>
<dbReference type="RefSeq" id="WP_306891329.1">
    <property type="nucleotide sequence ID" value="NZ_JAUSVR010000015.1"/>
</dbReference>
<feature type="domain" description="SH3b" evidence="3">
    <location>
        <begin position="20"/>
        <end position="84"/>
    </location>
</feature>
<evidence type="ECO:0000313" key="5">
    <source>
        <dbReference type="Proteomes" id="UP001235094"/>
    </source>
</evidence>
<feature type="compositionally biased region" description="Low complexity" evidence="1">
    <location>
        <begin position="196"/>
        <end position="206"/>
    </location>
</feature>
<feature type="compositionally biased region" description="Pro residues" evidence="1">
    <location>
        <begin position="131"/>
        <end position="166"/>
    </location>
</feature>
<feature type="region of interest" description="Disordered" evidence="1">
    <location>
        <begin position="131"/>
        <end position="270"/>
    </location>
</feature>
<dbReference type="Gene3D" id="2.30.30.40">
    <property type="entry name" value="SH3 Domains"/>
    <property type="match status" value="1"/>
</dbReference>
<feature type="chain" id="PRO_5046549679" evidence="2">
    <location>
        <begin position="21"/>
        <end position="270"/>
    </location>
</feature>
<gene>
    <name evidence="4" type="ORF">QOZ99_003562</name>
</gene>
<evidence type="ECO:0000256" key="1">
    <source>
        <dbReference type="SAM" id="MobiDB-lite"/>
    </source>
</evidence>
<organism evidence="4 5">
    <name type="scientific">Ancylobacter amanitiformis</name>
    <dbReference type="NCBI Taxonomy" id="217069"/>
    <lineage>
        <taxon>Bacteria</taxon>
        <taxon>Pseudomonadati</taxon>
        <taxon>Pseudomonadota</taxon>
        <taxon>Alphaproteobacteria</taxon>
        <taxon>Hyphomicrobiales</taxon>
        <taxon>Xanthobacteraceae</taxon>
        <taxon>Ancylobacter</taxon>
    </lineage>
</organism>
<dbReference type="EMBL" id="JAUSVR010000015">
    <property type="protein sequence ID" value="MDQ0512650.1"/>
    <property type="molecule type" value="Genomic_DNA"/>
</dbReference>
<feature type="compositionally biased region" description="Low complexity" evidence="1">
    <location>
        <begin position="171"/>
        <end position="186"/>
    </location>
</feature>
<evidence type="ECO:0000256" key="2">
    <source>
        <dbReference type="SAM" id="SignalP"/>
    </source>
</evidence>
<keyword evidence="2" id="KW-0732">Signal</keyword>
<dbReference type="InterPro" id="IPR003646">
    <property type="entry name" value="SH3-like_bac-type"/>
</dbReference>
<sequence>MKRILASVALLLALGGAALAQERGYATTNVNLRAGPSTAYPAVVILEAGTPLRIYGCLQDYTWCDVNWRGNRGWVAARYLGYEYRGRQVEFYDYAPTIGVPIIGFSFGEYWGNNYRGRSWYSNNDRWGPPPPRGYRPPPPGGPGYGPPPGGGYGPPPGGGYGPPPGQGWSNGPQQGNPNWNNNGRPPQGGPPPQQGNPNWNNNGRPPQGGPPPQQGNPNWNNGGGRPPQGGPPPQQQAQPPRQPPQASPQGQQDRCVIQPRSPGCPQQER</sequence>
<keyword evidence="5" id="KW-1185">Reference proteome</keyword>
<feature type="compositionally biased region" description="Pro residues" evidence="1">
    <location>
        <begin position="229"/>
        <end position="247"/>
    </location>
</feature>
<protein>
    <submittedName>
        <fullName evidence="4">Uncharacterized protein YraI</fullName>
    </submittedName>
</protein>
<reference evidence="4 5" key="1">
    <citation type="submission" date="2023-07" db="EMBL/GenBank/DDBJ databases">
        <title>Genomic Encyclopedia of Type Strains, Phase IV (KMG-IV): sequencing the most valuable type-strain genomes for metagenomic binning, comparative biology and taxonomic classification.</title>
        <authorList>
            <person name="Goeker M."/>
        </authorList>
    </citation>
    <scope>NUCLEOTIDE SEQUENCE [LARGE SCALE GENOMIC DNA]</scope>
    <source>
        <strain evidence="4 5">DSM 15561</strain>
    </source>
</reference>
<evidence type="ECO:0000313" key="4">
    <source>
        <dbReference type="EMBL" id="MDQ0512650.1"/>
    </source>
</evidence>
<evidence type="ECO:0000259" key="3">
    <source>
        <dbReference type="SMART" id="SM00287"/>
    </source>
</evidence>
<dbReference type="Proteomes" id="UP001235094">
    <property type="component" value="Unassembled WGS sequence"/>
</dbReference>